<keyword evidence="4" id="KW-1015">Disulfide bond</keyword>
<dbReference type="InterPro" id="IPR008735">
    <property type="entry name" value="PSP94"/>
</dbReference>
<dbReference type="GO" id="GO:0005576">
    <property type="term" value="C:extracellular region"/>
    <property type="evidence" value="ECO:0007669"/>
    <property type="project" value="UniProtKB-SubCell"/>
</dbReference>
<dbReference type="Ensembl" id="ENSVKKT00000012710.1">
    <property type="protein sequence ID" value="ENSVKKP00000012410.1"/>
    <property type="gene ID" value="ENSVKKG00000008642.1"/>
</dbReference>
<dbReference type="Pfam" id="PF05825">
    <property type="entry name" value="PSP94"/>
    <property type="match status" value="1"/>
</dbReference>
<protein>
    <submittedName>
        <fullName evidence="5">Uncharacterized protein</fullName>
    </submittedName>
</protein>
<proteinExistence type="inferred from homology"/>
<comment type="subcellular location">
    <subcellularLocation>
        <location evidence="1">Secreted</location>
    </subcellularLocation>
</comment>
<reference evidence="5" key="1">
    <citation type="submission" date="2025-08" db="UniProtKB">
        <authorList>
            <consortium name="Ensembl"/>
        </authorList>
    </citation>
    <scope>IDENTIFICATION</scope>
</reference>
<reference evidence="5" key="2">
    <citation type="submission" date="2025-09" db="UniProtKB">
        <authorList>
            <consortium name="Ensembl"/>
        </authorList>
    </citation>
    <scope>IDENTIFICATION</scope>
</reference>
<keyword evidence="3" id="KW-0964">Secreted</keyword>
<evidence type="ECO:0000256" key="4">
    <source>
        <dbReference type="ARBA" id="ARBA00023157"/>
    </source>
</evidence>
<sequence>MVLLSTLAFCHGYCLHSKHKAEFKDGELVKPDGCVDTYTGTKYPFGAVWNTLECMQCECTKKEMSCCVRYGGVVHVPGCTAVVDPKTCTSCTKLAILPSHVKKRRNTLYFHSHHGMRTEVNRIAAQHLCVAGILIQRS</sequence>
<dbReference type="Gene3D" id="2.60.40.1900">
    <property type="entry name" value="Beta-microseminoprotein (PSP94) domain"/>
    <property type="match status" value="1"/>
</dbReference>
<evidence type="ECO:0000313" key="6">
    <source>
        <dbReference type="Proteomes" id="UP000694545"/>
    </source>
</evidence>
<dbReference type="Proteomes" id="UP000694545">
    <property type="component" value="Unplaced"/>
</dbReference>
<evidence type="ECO:0000256" key="2">
    <source>
        <dbReference type="ARBA" id="ARBA00010352"/>
    </source>
</evidence>
<accession>A0A8D2JFP3</accession>
<keyword evidence="6" id="KW-1185">Reference proteome</keyword>
<evidence type="ECO:0000256" key="3">
    <source>
        <dbReference type="ARBA" id="ARBA00022525"/>
    </source>
</evidence>
<dbReference type="AlphaFoldDB" id="A0A8D2JFP3"/>
<comment type="similarity">
    <text evidence="2">Belongs to the beta-microseminoprotein family.</text>
</comment>
<organism evidence="5 6">
    <name type="scientific">Varanus komodoensis</name>
    <name type="common">Komodo dragon</name>
    <dbReference type="NCBI Taxonomy" id="61221"/>
    <lineage>
        <taxon>Eukaryota</taxon>
        <taxon>Metazoa</taxon>
        <taxon>Chordata</taxon>
        <taxon>Craniata</taxon>
        <taxon>Vertebrata</taxon>
        <taxon>Euteleostomi</taxon>
        <taxon>Lepidosauria</taxon>
        <taxon>Squamata</taxon>
        <taxon>Bifurcata</taxon>
        <taxon>Unidentata</taxon>
        <taxon>Episquamata</taxon>
        <taxon>Toxicofera</taxon>
        <taxon>Anguimorpha</taxon>
        <taxon>Paleoanguimorpha</taxon>
        <taxon>Varanoidea</taxon>
        <taxon>Varanidae</taxon>
        <taxon>Varanus</taxon>
    </lineage>
</organism>
<name>A0A8D2JFP3_VARKO</name>
<evidence type="ECO:0000313" key="5">
    <source>
        <dbReference type="Ensembl" id="ENSVKKP00000012410.1"/>
    </source>
</evidence>
<evidence type="ECO:0000256" key="1">
    <source>
        <dbReference type="ARBA" id="ARBA00004613"/>
    </source>
</evidence>